<dbReference type="AlphaFoldDB" id="A0A916RPY3"/>
<reference evidence="1 2" key="1">
    <citation type="journal article" date="2014" name="Int. J. Syst. Evol. Microbiol.">
        <title>Complete genome sequence of Corynebacterium casei LMG S-19264T (=DSM 44701T), isolated from a smear-ripened cheese.</title>
        <authorList>
            <consortium name="US DOE Joint Genome Institute (JGI-PGF)"/>
            <person name="Walter F."/>
            <person name="Albersmeier A."/>
            <person name="Kalinowski J."/>
            <person name="Ruckert C."/>
        </authorList>
    </citation>
    <scope>NUCLEOTIDE SEQUENCE [LARGE SCALE GENOMIC DNA]</scope>
    <source>
        <strain evidence="1 2">CGMCC 1.15896</strain>
    </source>
</reference>
<accession>A0A916RPY3</accession>
<name>A0A916RPY3_9HYPH</name>
<evidence type="ECO:0000313" key="1">
    <source>
        <dbReference type="EMBL" id="GGA64718.1"/>
    </source>
</evidence>
<protein>
    <recommendedName>
        <fullName evidence="3">DksA C4-type domain-containing protein</fullName>
    </recommendedName>
</protein>
<evidence type="ECO:0000313" key="2">
    <source>
        <dbReference type="Proteomes" id="UP000596977"/>
    </source>
</evidence>
<comment type="caution">
    <text evidence="1">The sequence shown here is derived from an EMBL/GenBank/DDBJ whole genome shotgun (WGS) entry which is preliminary data.</text>
</comment>
<evidence type="ECO:0008006" key="3">
    <source>
        <dbReference type="Google" id="ProtNLM"/>
    </source>
</evidence>
<proteinExistence type="predicted"/>
<dbReference type="Proteomes" id="UP000596977">
    <property type="component" value="Unassembled WGS sequence"/>
</dbReference>
<gene>
    <name evidence="1" type="ORF">GCM10011499_38980</name>
</gene>
<sequence>MEAVAALTRRQISDTLLQISTVADALQRLPYKDAVEPLMAVHEMQATLYQTLPGGFAGICVECKIAVGNDETHDRMFGDVICARCADAGHDLPTVSRTRESEPA</sequence>
<organism evidence="1 2">
    <name type="scientific">Pelagibacterium lentulum</name>
    <dbReference type="NCBI Taxonomy" id="2029865"/>
    <lineage>
        <taxon>Bacteria</taxon>
        <taxon>Pseudomonadati</taxon>
        <taxon>Pseudomonadota</taxon>
        <taxon>Alphaproteobacteria</taxon>
        <taxon>Hyphomicrobiales</taxon>
        <taxon>Devosiaceae</taxon>
        <taxon>Pelagibacterium</taxon>
    </lineage>
</organism>
<dbReference type="EMBL" id="BMKB01000013">
    <property type="protein sequence ID" value="GGA64718.1"/>
    <property type="molecule type" value="Genomic_DNA"/>
</dbReference>
<keyword evidence="2" id="KW-1185">Reference proteome</keyword>
<dbReference type="RefSeq" id="WP_127071392.1">
    <property type="nucleotide sequence ID" value="NZ_BMKB01000013.1"/>
</dbReference>